<dbReference type="PANTHER" id="PTHR23501">
    <property type="entry name" value="MAJOR FACILITATOR SUPERFAMILY"/>
    <property type="match status" value="1"/>
</dbReference>
<evidence type="ECO:0000259" key="7">
    <source>
        <dbReference type="PROSITE" id="PS50850"/>
    </source>
</evidence>
<dbReference type="OrthoDB" id="2351791at2759"/>
<feature type="transmembrane region" description="Helical" evidence="6">
    <location>
        <begin position="172"/>
        <end position="195"/>
    </location>
</feature>
<comment type="subcellular location">
    <subcellularLocation>
        <location evidence="1">Membrane</location>
        <topology evidence="1">Multi-pass membrane protein</topology>
    </subcellularLocation>
</comment>
<evidence type="ECO:0000256" key="6">
    <source>
        <dbReference type="SAM" id="Phobius"/>
    </source>
</evidence>
<evidence type="ECO:0000313" key="9">
    <source>
        <dbReference type="Proteomes" id="UP000521943"/>
    </source>
</evidence>
<protein>
    <submittedName>
        <fullName evidence="8">Major facilitator superfamily domain-containing protein</fullName>
    </submittedName>
</protein>
<gene>
    <name evidence="8" type="ORF">DFP72DRAFT_11266</name>
</gene>
<feature type="transmembrane region" description="Helical" evidence="6">
    <location>
        <begin position="85"/>
        <end position="102"/>
    </location>
</feature>
<evidence type="ECO:0000256" key="5">
    <source>
        <dbReference type="SAM" id="MobiDB-lite"/>
    </source>
</evidence>
<dbReference type="EMBL" id="JACGCI010000001">
    <property type="protein sequence ID" value="KAF6766222.1"/>
    <property type="molecule type" value="Genomic_DNA"/>
</dbReference>
<evidence type="ECO:0000256" key="4">
    <source>
        <dbReference type="ARBA" id="ARBA00023136"/>
    </source>
</evidence>
<feature type="domain" description="Major facilitator superfamily (MFS) profile" evidence="7">
    <location>
        <begin position="48"/>
        <end position="487"/>
    </location>
</feature>
<dbReference type="InterPro" id="IPR011701">
    <property type="entry name" value="MFS"/>
</dbReference>
<evidence type="ECO:0000313" key="8">
    <source>
        <dbReference type="EMBL" id="KAF6766222.1"/>
    </source>
</evidence>
<dbReference type="GO" id="GO:0005886">
    <property type="term" value="C:plasma membrane"/>
    <property type="evidence" value="ECO:0007669"/>
    <property type="project" value="TreeGrafter"/>
</dbReference>
<feature type="transmembrane region" description="Helical" evidence="6">
    <location>
        <begin position="359"/>
        <end position="377"/>
    </location>
</feature>
<dbReference type="InterPro" id="IPR020846">
    <property type="entry name" value="MFS_dom"/>
</dbReference>
<comment type="caution">
    <text evidence="8">The sequence shown here is derived from an EMBL/GenBank/DDBJ whole genome shotgun (WGS) entry which is preliminary data.</text>
</comment>
<feature type="transmembrane region" description="Helical" evidence="6">
    <location>
        <begin position="414"/>
        <end position="434"/>
    </location>
</feature>
<organism evidence="8 9">
    <name type="scientific">Ephemerocybe angulata</name>
    <dbReference type="NCBI Taxonomy" id="980116"/>
    <lineage>
        <taxon>Eukaryota</taxon>
        <taxon>Fungi</taxon>
        <taxon>Dikarya</taxon>
        <taxon>Basidiomycota</taxon>
        <taxon>Agaricomycotina</taxon>
        <taxon>Agaricomycetes</taxon>
        <taxon>Agaricomycetidae</taxon>
        <taxon>Agaricales</taxon>
        <taxon>Agaricineae</taxon>
        <taxon>Psathyrellaceae</taxon>
        <taxon>Ephemerocybe</taxon>
    </lineage>
</organism>
<feature type="transmembrane region" description="Helical" evidence="6">
    <location>
        <begin position="247"/>
        <end position="268"/>
    </location>
</feature>
<reference evidence="8 9" key="1">
    <citation type="submission" date="2020-07" db="EMBL/GenBank/DDBJ databases">
        <title>Comparative genomics of pyrophilous fungi reveals a link between fire events and developmental genes.</title>
        <authorList>
            <consortium name="DOE Joint Genome Institute"/>
            <person name="Steindorff A.S."/>
            <person name="Carver A."/>
            <person name="Calhoun S."/>
            <person name="Stillman K."/>
            <person name="Liu H."/>
            <person name="Lipzen A."/>
            <person name="Pangilinan J."/>
            <person name="Labutti K."/>
            <person name="Bruns T.D."/>
            <person name="Grigoriev I.V."/>
        </authorList>
    </citation>
    <scope>NUCLEOTIDE SEQUENCE [LARGE SCALE GENOMIC DNA]</scope>
    <source>
        <strain evidence="8 9">CBS 144469</strain>
    </source>
</reference>
<feature type="transmembrane region" description="Helical" evidence="6">
    <location>
        <begin position="280"/>
        <end position="296"/>
    </location>
</feature>
<feature type="transmembrane region" description="Helical" evidence="6">
    <location>
        <begin position="207"/>
        <end position="227"/>
    </location>
</feature>
<dbReference type="Proteomes" id="UP000521943">
    <property type="component" value="Unassembled WGS sequence"/>
</dbReference>
<keyword evidence="2 6" id="KW-0812">Transmembrane</keyword>
<feature type="transmembrane region" description="Helical" evidence="6">
    <location>
        <begin position="114"/>
        <end position="133"/>
    </location>
</feature>
<sequence length="487" mass="51333">MSLSIHNTVKDCPATVLRPTADTPPPYDGEQNDPSPGPGLSTTRLFFAHVGAALTLFLATVDAHIVSTSLPTIASDLNASTMQYTWVGVAYLLTQTALQPLYGRISDLVGRKTVLYASIAIFAVGSALCGAAKTAKWLIAARALAGVGGGGIVSAVWVITSDIVEVQNRAKWSQALSITWSCSAVAGPLLGGLFSGHQGTGILSWRWGFYINLPICAAAVAIITLSLRKVTISKDPDASLCRFFARFDFGGLVLFVGGSACIVVGFGLASETGWKSPSTLVGLVLGAILLVLAGFYECYTERDCLFPPSMFRNPAAVIILVLSYLHYFSFSAGTFYLALYYQAANGSTPYEAGIKMLPYSLGSSLASMPAAWFITMWQARKGDTKGVNAVISLGLFLATVGFGLLNLLHANSSLSAQALFPLLAGVGVGMLFHAPYQVFTKAVKPSELATGTSAFFLVRFTGSTTGIAVAGAIFSARSSKDFLQTCR</sequence>
<name>A0A8H6IKL0_9AGAR</name>
<evidence type="ECO:0000256" key="2">
    <source>
        <dbReference type="ARBA" id="ARBA00022692"/>
    </source>
</evidence>
<feature type="transmembrane region" description="Helical" evidence="6">
    <location>
        <begin position="139"/>
        <end position="160"/>
    </location>
</feature>
<feature type="transmembrane region" description="Helical" evidence="6">
    <location>
        <begin position="389"/>
        <end position="408"/>
    </location>
</feature>
<feature type="transmembrane region" description="Helical" evidence="6">
    <location>
        <begin position="317"/>
        <end position="339"/>
    </location>
</feature>
<dbReference type="Pfam" id="PF07690">
    <property type="entry name" value="MFS_1"/>
    <property type="match status" value="1"/>
</dbReference>
<evidence type="ECO:0000256" key="1">
    <source>
        <dbReference type="ARBA" id="ARBA00004141"/>
    </source>
</evidence>
<proteinExistence type="predicted"/>
<dbReference type="AlphaFoldDB" id="A0A8H6IKL0"/>
<dbReference type="GO" id="GO:0022857">
    <property type="term" value="F:transmembrane transporter activity"/>
    <property type="evidence" value="ECO:0007669"/>
    <property type="project" value="InterPro"/>
</dbReference>
<keyword evidence="9" id="KW-1185">Reference proteome</keyword>
<dbReference type="PROSITE" id="PS50850">
    <property type="entry name" value="MFS"/>
    <property type="match status" value="1"/>
</dbReference>
<feature type="transmembrane region" description="Helical" evidence="6">
    <location>
        <begin position="45"/>
        <end position="65"/>
    </location>
</feature>
<keyword evidence="3 6" id="KW-1133">Transmembrane helix</keyword>
<dbReference type="Gene3D" id="1.20.1250.20">
    <property type="entry name" value="MFS general substrate transporter like domains"/>
    <property type="match status" value="1"/>
</dbReference>
<feature type="transmembrane region" description="Helical" evidence="6">
    <location>
        <begin position="454"/>
        <end position="474"/>
    </location>
</feature>
<evidence type="ECO:0000256" key="3">
    <source>
        <dbReference type="ARBA" id="ARBA00022989"/>
    </source>
</evidence>
<keyword evidence="4 6" id="KW-0472">Membrane</keyword>
<feature type="region of interest" description="Disordered" evidence="5">
    <location>
        <begin position="14"/>
        <end position="35"/>
    </location>
</feature>
<dbReference type="InterPro" id="IPR036259">
    <property type="entry name" value="MFS_trans_sf"/>
</dbReference>
<dbReference type="SUPFAM" id="SSF103473">
    <property type="entry name" value="MFS general substrate transporter"/>
    <property type="match status" value="2"/>
</dbReference>
<dbReference type="PANTHER" id="PTHR23501:SF102">
    <property type="entry name" value="DRUG TRANSPORTER, PUTATIVE (AFU_ORTHOLOGUE AFUA_3G08530)-RELATED"/>
    <property type="match status" value="1"/>
</dbReference>
<dbReference type="Gene3D" id="1.20.1720.10">
    <property type="entry name" value="Multidrug resistance protein D"/>
    <property type="match status" value="1"/>
</dbReference>
<accession>A0A8H6IKL0</accession>